<reference evidence="3" key="1">
    <citation type="submission" date="2018-06" db="EMBL/GenBank/DDBJ databases">
        <authorList>
            <person name="Zhirakovskaya E."/>
        </authorList>
    </citation>
    <scope>NUCLEOTIDE SEQUENCE</scope>
</reference>
<dbReference type="AlphaFoldDB" id="A0A3B1CMK4"/>
<evidence type="ECO:0000313" key="3">
    <source>
        <dbReference type="EMBL" id="VAX25224.1"/>
    </source>
</evidence>
<proteinExistence type="predicted"/>
<keyword evidence="2" id="KW-0472">Membrane</keyword>
<evidence type="ECO:0000256" key="2">
    <source>
        <dbReference type="SAM" id="Phobius"/>
    </source>
</evidence>
<protein>
    <recommendedName>
        <fullName evidence="4">NADH:ubiquinone oxidoreductase intermediate-associated protein 30 domain-containing protein</fullName>
    </recommendedName>
</protein>
<organism evidence="3">
    <name type="scientific">hydrothermal vent metagenome</name>
    <dbReference type="NCBI Taxonomy" id="652676"/>
    <lineage>
        <taxon>unclassified sequences</taxon>
        <taxon>metagenomes</taxon>
        <taxon>ecological metagenomes</taxon>
    </lineage>
</organism>
<evidence type="ECO:0000256" key="1">
    <source>
        <dbReference type="SAM" id="MobiDB-lite"/>
    </source>
</evidence>
<sequence>MMPVPPAYKYAPVILVVTVSAVVYWIASSVEKDMPAPSSVGRIIDEAKRAVGDVKQALEKTRRPSSAKKRKPRKAISEPAQNPIAGESFSLLDDGLISRLRIIKSSGVVAVFNSVESADDKKPVLKLSIKEMGAGKNDERFASGVIDFIKPVRVRNFRGISITLKGRGVKGFGLAALSKKGPLFFRWDFAYNSGFHERGAYSFQFNSFDLWEYNTITRKYTRMEKGPLPEKIDQIQVYLKAGHLANQNSGELWIQSLALQDYK</sequence>
<keyword evidence="2" id="KW-0812">Transmembrane</keyword>
<feature type="compositionally biased region" description="Basic residues" evidence="1">
    <location>
        <begin position="63"/>
        <end position="74"/>
    </location>
</feature>
<evidence type="ECO:0008006" key="4">
    <source>
        <dbReference type="Google" id="ProtNLM"/>
    </source>
</evidence>
<feature type="region of interest" description="Disordered" evidence="1">
    <location>
        <begin position="57"/>
        <end position="79"/>
    </location>
</feature>
<keyword evidence="2" id="KW-1133">Transmembrane helix</keyword>
<gene>
    <name evidence="3" type="ORF">MNBD_NITROSPINAE03-1652</name>
</gene>
<accession>A0A3B1CMK4</accession>
<name>A0A3B1CMK4_9ZZZZ</name>
<feature type="transmembrane region" description="Helical" evidence="2">
    <location>
        <begin position="7"/>
        <end position="27"/>
    </location>
</feature>
<dbReference type="EMBL" id="UOGB01000322">
    <property type="protein sequence ID" value="VAX25224.1"/>
    <property type="molecule type" value="Genomic_DNA"/>
</dbReference>